<reference evidence="1 2" key="1">
    <citation type="submission" date="2018-07" db="EMBL/GenBank/DDBJ databases">
        <title>A high quality draft genome assembly of the barn swallow (H. rustica rustica).</title>
        <authorList>
            <person name="Formenti G."/>
            <person name="Chiara M."/>
            <person name="Poveda L."/>
            <person name="Francoijs K.-J."/>
            <person name="Bonisoli-Alquati A."/>
            <person name="Canova L."/>
            <person name="Gianfranceschi L."/>
            <person name="Horner D.S."/>
            <person name="Saino N."/>
        </authorList>
    </citation>
    <scope>NUCLEOTIDE SEQUENCE [LARGE SCALE GENOMIC DNA]</scope>
    <source>
        <strain evidence="1">Chelidonia</strain>
        <tissue evidence="1">Blood</tissue>
    </source>
</reference>
<dbReference type="OrthoDB" id="8064698at2759"/>
<accession>A0A3M0LDT7</accession>
<protein>
    <submittedName>
        <fullName evidence="1">Uncharacterized protein</fullName>
    </submittedName>
</protein>
<organism evidence="1 2">
    <name type="scientific">Hirundo rustica rustica</name>
    <dbReference type="NCBI Taxonomy" id="333673"/>
    <lineage>
        <taxon>Eukaryota</taxon>
        <taxon>Metazoa</taxon>
        <taxon>Chordata</taxon>
        <taxon>Craniata</taxon>
        <taxon>Vertebrata</taxon>
        <taxon>Euteleostomi</taxon>
        <taxon>Archelosauria</taxon>
        <taxon>Archosauria</taxon>
        <taxon>Dinosauria</taxon>
        <taxon>Saurischia</taxon>
        <taxon>Theropoda</taxon>
        <taxon>Coelurosauria</taxon>
        <taxon>Aves</taxon>
        <taxon>Neognathae</taxon>
        <taxon>Neoaves</taxon>
        <taxon>Telluraves</taxon>
        <taxon>Australaves</taxon>
        <taxon>Passeriformes</taxon>
        <taxon>Sylvioidea</taxon>
        <taxon>Hirundinidae</taxon>
        <taxon>Hirundo</taxon>
    </lineage>
</organism>
<sequence length="338" mass="38055">MRPSAPARGHNNPRQCSRLGEEWLENCSVEKDLEVLVDSQFNMSQCVPKKAKSILGSIKSTMASRTKAVIVHLYSTLLRSMWNYIRKLEQAKVYDATAKTQRQEGGKHDSDKTLLDFKEEQKQTLQFIGKKCLALTSNVKFSGKGSMEIADSIKSEQLELLVKVEFTFEATTHFEKLLGFGGILTVLLYNILKVSLKNNAKKRQGFSFGNDLVTESFGNSSDWYPGQRSELLHNGEPDVTTGGDIGLMHKWNTCLYGVDFSEKFCFADTSGKSAIEFVELKLTPFVALVIEDKKRIWPVIGALLCEAGEELERVISSQETVNYLKLQLEITYVNYHLA</sequence>
<dbReference type="EMBL" id="QRBI01000099">
    <property type="protein sequence ID" value="RMC17307.1"/>
    <property type="molecule type" value="Genomic_DNA"/>
</dbReference>
<comment type="caution">
    <text evidence="1">The sequence shown here is derived from an EMBL/GenBank/DDBJ whole genome shotgun (WGS) entry which is preliminary data.</text>
</comment>
<dbReference type="STRING" id="333673.A0A3M0LDT7"/>
<gene>
    <name evidence="1" type="ORF">DUI87_05888</name>
</gene>
<evidence type="ECO:0000313" key="2">
    <source>
        <dbReference type="Proteomes" id="UP000269221"/>
    </source>
</evidence>
<proteinExistence type="predicted"/>
<evidence type="ECO:0000313" key="1">
    <source>
        <dbReference type="EMBL" id="RMC17307.1"/>
    </source>
</evidence>
<dbReference type="Proteomes" id="UP000269221">
    <property type="component" value="Unassembled WGS sequence"/>
</dbReference>
<name>A0A3M0LDT7_HIRRU</name>
<dbReference type="AlphaFoldDB" id="A0A3M0LDT7"/>
<keyword evidence="2" id="KW-1185">Reference proteome</keyword>